<keyword evidence="3" id="KW-1185">Reference proteome</keyword>
<name>A0ABR5VHZ4_MARGR</name>
<dbReference type="Gene3D" id="2.40.10.220">
    <property type="entry name" value="predicted glycosyltransferase like domains"/>
    <property type="match status" value="1"/>
</dbReference>
<dbReference type="SUPFAM" id="SSF141371">
    <property type="entry name" value="PilZ domain-like"/>
    <property type="match status" value="1"/>
</dbReference>
<gene>
    <name evidence="2" type="ORF">AY586_09990</name>
</gene>
<protein>
    <submittedName>
        <fullName evidence="2">Pilus assembly protein PilZ</fullName>
    </submittedName>
</protein>
<sequence>MDSDRRRHPRLPMQVEVDLFRPDRPAQRVWTNDLSGGGVMILMDDTDRPAVGSWVELQVTGTLGAGETPPLVRAQVVRHLPDGLALSFDEDDDPVV</sequence>
<accession>A0ABR5VHZ4</accession>
<dbReference type="EMBL" id="LSYU01000034">
    <property type="protein sequence ID" value="KXX65383.1"/>
    <property type="molecule type" value="Genomic_DNA"/>
</dbReference>
<evidence type="ECO:0000259" key="1">
    <source>
        <dbReference type="Pfam" id="PF07238"/>
    </source>
</evidence>
<reference evidence="2 3" key="1">
    <citation type="submission" date="2016-02" db="EMBL/GenBank/DDBJ databases">
        <title>Genome sequence of Marichromatium gracile YL-28, a purple sulfur bacterium.</title>
        <authorList>
            <person name="Zhao C."/>
            <person name="Hong X."/>
            <person name="Chen S."/>
            <person name="Yang S."/>
        </authorList>
    </citation>
    <scope>NUCLEOTIDE SEQUENCE [LARGE SCALE GENOMIC DNA]</scope>
    <source>
        <strain evidence="2 3">YL28</strain>
    </source>
</reference>
<dbReference type="InterPro" id="IPR009875">
    <property type="entry name" value="PilZ_domain"/>
</dbReference>
<organism evidence="2 3">
    <name type="scientific">Marichromatium gracile</name>
    <name type="common">Chromatium gracile</name>
    <dbReference type="NCBI Taxonomy" id="1048"/>
    <lineage>
        <taxon>Bacteria</taxon>
        <taxon>Pseudomonadati</taxon>
        <taxon>Pseudomonadota</taxon>
        <taxon>Gammaproteobacteria</taxon>
        <taxon>Chromatiales</taxon>
        <taxon>Chromatiaceae</taxon>
        <taxon>Marichromatium</taxon>
    </lineage>
</organism>
<evidence type="ECO:0000313" key="2">
    <source>
        <dbReference type="EMBL" id="KXX65383.1"/>
    </source>
</evidence>
<evidence type="ECO:0000313" key="3">
    <source>
        <dbReference type="Proteomes" id="UP000075766"/>
    </source>
</evidence>
<feature type="domain" description="PilZ" evidence="1">
    <location>
        <begin position="4"/>
        <end position="92"/>
    </location>
</feature>
<dbReference type="RefSeq" id="WP_062273439.1">
    <property type="nucleotide sequence ID" value="NZ_LSYU01000034.1"/>
</dbReference>
<comment type="caution">
    <text evidence="2">The sequence shown here is derived from an EMBL/GenBank/DDBJ whole genome shotgun (WGS) entry which is preliminary data.</text>
</comment>
<proteinExistence type="predicted"/>
<dbReference type="Proteomes" id="UP000075766">
    <property type="component" value="Unassembled WGS sequence"/>
</dbReference>
<dbReference type="Pfam" id="PF07238">
    <property type="entry name" value="PilZ"/>
    <property type="match status" value="1"/>
</dbReference>